<dbReference type="InterPro" id="IPR001841">
    <property type="entry name" value="Znf_RING"/>
</dbReference>
<dbReference type="Proteomes" id="UP001140206">
    <property type="component" value="Chromosome 2"/>
</dbReference>
<keyword evidence="1" id="KW-0862">Zinc</keyword>
<feature type="region of interest" description="Disordered" evidence="2">
    <location>
        <begin position="72"/>
        <end position="94"/>
    </location>
</feature>
<evidence type="ECO:0000313" key="4">
    <source>
        <dbReference type="EMBL" id="KAJ4785848.1"/>
    </source>
</evidence>
<comment type="caution">
    <text evidence="4">The sequence shown here is derived from an EMBL/GenBank/DDBJ whole genome shotgun (WGS) entry which is preliminary data.</text>
</comment>
<keyword evidence="1" id="KW-0479">Metal-binding</keyword>
<dbReference type="PANTHER" id="PTHR46629">
    <property type="entry name" value="OS01G0917900 PROTEIN"/>
    <property type="match status" value="1"/>
</dbReference>
<name>A0AAV8EXD0_9POAL</name>
<evidence type="ECO:0000256" key="1">
    <source>
        <dbReference type="PROSITE-ProRule" id="PRU00175"/>
    </source>
</evidence>
<evidence type="ECO:0000313" key="5">
    <source>
        <dbReference type="Proteomes" id="UP001140206"/>
    </source>
</evidence>
<dbReference type="Gene3D" id="3.30.40.10">
    <property type="entry name" value="Zinc/RING finger domain, C3HC4 (zinc finger)"/>
    <property type="match status" value="1"/>
</dbReference>
<dbReference type="GO" id="GO:0008270">
    <property type="term" value="F:zinc ion binding"/>
    <property type="evidence" value="ECO:0007669"/>
    <property type="project" value="UniProtKB-KW"/>
</dbReference>
<dbReference type="AlphaFoldDB" id="A0AAV8EXD0"/>
<evidence type="ECO:0000259" key="3">
    <source>
        <dbReference type="PROSITE" id="PS50089"/>
    </source>
</evidence>
<proteinExistence type="predicted"/>
<dbReference type="PROSITE" id="PS50089">
    <property type="entry name" value="ZF_RING_2"/>
    <property type="match status" value="1"/>
</dbReference>
<dbReference type="Pfam" id="PF13920">
    <property type="entry name" value="zf-C3HC4_3"/>
    <property type="match status" value="1"/>
</dbReference>
<dbReference type="InterPro" id="IPR013083">
    <property type="entry name" value="Znf_RING/FYVE/PHD"/>
</dbReference>
<protein>
    <submittedName>
        <fullName evidence="4">RING/U-box superfamily protein</fullName>
    </submittedName>
</protein>
<keyword evidence="5" id="KW-1185">Reference proteome</keyword>
<keyword evidence="1" id="KW-0863">Zinc-finger</keyword>
<organism evidence="4 5">
    <name type="scientific">Rhynchospora pubera</name>
    <dbReference type="NCBI Taxonomy" id="906938"/>
    <lineage>
        <taxon>Eukaryota</taxon>
        <taxon>Viridiplantae</taxon>
        <taxon>Streptophyta</taxon>
        <taxon>Embryophyta</taxon>
        <taxon>Tracheophyta</taxon>
        <taxon>Spermatophyta</taxon>
        <taxon>Magnoliopsida</taxon>
        <taxon>Liliopsida</taxon>
        <taxon>Poales</taxon>
        <taxon>Cyperaceae</taxon>
        <taxon>Cyperoideae</taxon>
        <taxon>Rhynchosporeae</taxon>
        <taxon>Rhynchospora</taxon>
    </lineage>
</organism>
<sequence>MEGSTAVIRRRSLTLSDQLSTVHQQTTNLRDLLKLPDSSDPRGNQRIIHMESSDPSSGYPWRTLRDLLQLQPSANPEPSPSNEASHEVVGGGRTTEAQPRVSLMALLEEGERNQTSGSRRSERHVASVEPRQVSGQDDLVRVSLLALLEQSERNFPCGSAYVAAEAEEEEEEEHVAEEEKVSLVCCVCMVRRKGAAFIPCGHTFCRRCSRELHMGRGTCPLCNGVITEVLDIF</sequence>
<dbReference type="EMBL" id="JAMFTS010000002">
    <property type="protein sequence ID" value="KAJ4785848.1"/>
    <property type="molecule type" value="Genomic_DNA"/>
</dbReference>
<reference evidence="4" key="1">
    <citation type="submission" date="2022-08" db="EMBL/GenBank/DDBJ databases">
        <authorList>
            <person name="Marques A."/>
        </authorList>
    </citation>
    <scope>NUCLEOTIDE SEQUENCE</scope>
    <source>
        <strain evidence="4">RhyPub2mFocal</strain>
        <tissue evidence="4">Leaves</tissue>
    </source>
</reference>
<dbReference type="CDD" id="cd16449">
    <property type="entry name" value="RING-HC"/>
    <property type="match status" value="1"/>
</dbReference>
<evidence type="ECO:0000256" key="2">
    <source>
        <dbReference type="SAM" id="MobiDB-lite"/>
    </source>
</evidence>
<accession>A0AAV8EXD0</accession>
<dbReference type="SUPFAM" id="SSF57850">
    <property type="entry name" value="RING/U-box"/>
    <property type="match status" value="1"/>
</dbReference>
<gene>
    <name evidence="4" type="ORF">LUZ62_037094</name>
</gene>
<feature type="region of interest" description="Disordered" evidence="2">
    <location>
        <begin position="109"/>
        <end position="132"/>
    </location>
</feature>
<feature type="region of interest" description="Disordered" evidence="2">
    <location>
        <begin position="34"/>
        <end position="60"/>
    </location>
</feature>
<feature type="domain" description="RING-type" evidence="3">
    <location>
        <begin position="185"/>
        <end position="223"/>
    </location>
</feature>
<dbReference type="SMART" id="SM00184">
    <property type="entry name" value="RING"/>
    <property type="match status" value="1"/>
</dbReference>
<feature type="compositionally biased region" description="Low complexity" evidence="2">
    <location>
        <begin position="72"/>
        <end position="83"/>
    </location>
</feature>